<accession>A0ACA9PZD2</accession>
<evidence type="ECO:0000313" key="2">
    <source>
        <dbReference type="Proteomes" id="UP000789525"/>
    </source>
</evidence>
<feature type="non-terminal residue" evidence="1">
    <location>
        <position position="1"/>
    </location>
</feature>
<reference evidence="1" key="1">
    <citation type="submission" date="2021-06" db="EMBL/GenBank/DDBJ databases">
        <authorList>
            <person name="Kallberg Y."/>
            <person name="Tangrot J."/>
            <person name="Rosling A."/>
        </authorList>
    </citation>
    <scope>NUCLEOTIDE SEQUENCE</scope>
    <source>
        <strain evidence="1">CL356</strain>
    </source>
</reference>
<sequence>PKYQRKEKLISVDFEFLRIFTNDPPINQYRSELLRNVDRSDFTSEMTLFELMLKASALYTIMCTSKPDGTCCWKLAFRALCIIKARMVQKERSEIMGGPRCVVDDVWNSLNVDKEWINRR</sequence>
<protein>
    <submittedName>
        <fullName evidence="1">13645_t:CDS:1</fullName>
    </submittedName>
</protein>
<gene>
    <name evidence="1" type="ORF">ACOLOM_LOCUS11575</name>
</gene>
<keyword evidence="2" id="KW-1185">Reference proteome</keyword>
<dbReference type="EMBL" id="CAJVPT010042387">
    <property type="protein sequence ID" value="CAG8729961.1"/>
    <property type="molecule type" value="Genomic_DNA"/>
</dbReference>
<proteinExistence type="predicted"/>
<dbReference type="Proteomes" id="UP000789525">
    <property type="component" value="Unassembled WGS sequence"/>
</dbReference>
<name>A0ACA9PZD2_9GLOM</name>
<evidence type="ECO:0000313" key="1">
    <source>
        <dbReference type="EMBL" id="CAG8729961.1"/>
    </source>
</evidence>
<organism evidence="1 2">
    <name type="scientific">Acaulospora colombiana</name>
    <dbReference type="NCBI Taxonomy" id="27376"/>
    <lineage>
        <taxon>Eukaryota</taxon>
        <taxon>Fungi</taxon>
        <taxon>Fungi incertae sedis</taxon>
        <taxon>Mucoromycota</taxon>
        <taxon>Glomeromycotina</taxon>
        <taxon>Glomeromycetes</taxon>
        <taxon>Diversisporales</taxon>
        <taxon>Acaulosporaceae</taxon>
        <taxon>Acaulospora</taxon>
    </lineage>
</organism>
<comment type="caution">
    <text evidence="1">The sequence shown here is derived from an EMBL/GenBank/DDBJ whole genome shotgun (WGS) entry which is preliminary data.</text>
</comment>